<dbReference type="InterPro" id="IPR001444">
    <property type="entry name" value="Flag_bb_rod_N"/>
</dbReference>
<proteinExistence type="inferred from homology"/>
<dbReference type="EMBL" id="JAFNAA010000463">
    <property type="protein sequence ID" value="MBO1110229.1"/>
    <property type="molecule type" value="Genomic_DNA"/>
</dbReference>
<keyword evidence="3" id="KW-0975">Bacterial flagellum</keyword>
<feature type="non-terminal residue" evidence="5">
    <location>
        <position position="98"/>
    </location>
</feature>
<dbReference type="PROSITE" id="PS00588">
    <property type="entry name" value="FLAGELLA_BB_ROD"/>
    <property type="match status" value="1"/>
</dbReference>
<dbReference type="Proteomes" id="UP000664658">
    <property type="component" value="Unassembled WGS sequence"/>
</dbReference>
<dbReference type="GO" id="GO:0009424">
    <property type="term" value="C:bacterial-type flagellum hook"/>
    <property type="evidence" value="ECO:0007669"/>
    <property type="project" value="InterPro"/>
</dbReference>
<evidence type="ECO:0000256" key="3">
    <source>
        <dbReference type="ARBA" id="ARBA00023143"/>
    </source>
</evidence>
<feature type="domain" description="Flagellar basal body rod protein N-terminal" evidence="4">
    <location>
        <begin position="5"/>
        <end position="34"/>
    </location>
</feature>
<comment type="subcellular location">
    <subcellularLocation>
        <location evidence="1">Bacterial flagellum</location>
    </subcellularLocation>
</comment>
<protein>
    <recommendedName>
        <fullName evidence="4">Flagellar basal body rod protein N-terminal domain-containing protein</fullName>
    </recommendedName>
</protein>
<evidence type="ECO:0000259" key="4">
    <source>
        <dbReference type="Pfam" id="PF00460"/>
    </source>
</evidence>
<accession>A0A8I2B3Q0</accession>
<evidence type="ECO:0000256" key="1">
    <source>
        <dbReference type="ARBA" id="ARBA00004365"/>
    </source>
</evidence>
<dbReference type="InterPro" id="IPR019776">
    <property type="entry name" value="Flagellar_basal_body_rod_CS"/>
</dbReference>
<dbReference type="PANTHER" id="PTHR30033:SF1">
    <property type="entry name" value="FLAGELLAR HOOK-ASSOCIATED PROTEIN 1"/>
    <property type="match status" value="1"/>
</dbReference>
<dbReference type="PANTHER" id="PTHR30033">
    <property type="entry name" value="FLAGELLAR HOOK-ASSOCIATED PROTEIN 1"/>
    <property type="match status" value="1"/>
</dbReference>
<sequence>MNDLLQLGMSGVLANQAQLRVTGNNINNVNTSGYSRQVAVQTTNGTQYQGNLQFGTGVNITEVRRVYSTYSTHELNMETNKCSNATQRTTGLTQLDNL</sequence>
<dbReference type="GO" id="GO:0005198">
    <property type="term" value="F:structural molecule activity"/>
    <property type="evidence" value="ECO:0007669"/>
    <property type="project" value="InterPro"/>
</dbReference>
<dbReference type="InterPro" id="IPR002371">
    <property type="entry name" value="FlgK"/>
</dbReference>
<reference evidence="5" key="1">
    <citation type="submission" date="2021-03" db="EMBL/GenBank/DDBJ databases">
        <title>Plesiomonas shigelloides zfcc0051, isolated from zebrafish feces.</title>
        <authorList>
            <person name="Vanderhoek Z."/>
            <person name="Gaulke C."/>
        </authorList>
    </citation>
    <scope>NUCLEOTIDE SEQUENCE</scope>
    <source>
        <strain evidence="5">Zfcc0051</strain>
    </source>
</reference>
<evidence type="ECO:0000313" key="5">
    <source>
        <dbReference type="EMBL" id="MBO1110229.1"/>
    </source>
</evidence>
<evidence type="ECO:0000313" key="6">
    <source>
        <dbReference type="Proteomes" id="UP000664658"/>
    </source>
</evidence>
<organism evidence="5 6">
    <name type="scientific">Plesiomonas shigelloides</name>
    <name type="common">Aeromonas shigelloides</name>
    <dbReference type="NCBI Taxonomy" id="703"/>
    <lineage>
        <taxon>Bacteria</taxon>
        <taxon>Pseudomonadati</taxon>
        <taxon>Pseudomonadota</taxon>
        <taxon>Gammaproteobacteria</taxon>
        <taxon>Enterobacterales</taxon>
        <taxon>Enterobacteriaceae</taxon>
        <taxon>Plesiomonas</taxon>
    </lineage>
</organism>
<evidence type="ECO:0000256" key="2">
    <source>
        <dbReference type="ARBA" id="ARBA00009677"/>
    </source>
</evidence>
<name>A0A8I2B3Q0_PLESH</name>
<dbReference type="AlphaFoldDB" id="A0A8I2B3Q0"/>
<gene>
    <name evidence="5" type="ORF">J2R62_19195</name>
</gene>
<dbReference type="RefSeq" id="WP_230407512.1">
    <property type="nucleotide sequence ID" value="NZ_JAFNAA010000463.1"/>
</dbReference>
<dbReference type="Pfam" id="PF00460">
    <property type="entry name" value="Flg_bb_rod"/>
    <property type="match status" value="1"/>
</dbReference>
<dbReference type="GO" id="GO:0044780">
    <property type="term" value="P:bacterial-type flagellum assembly"/>
    <property type="evidence" value="ECO:0007669"/>
    <property type="project" value="InterPro"/>
</dbReference>
<comment type="caution">
    <text evidence="5">The sequence shown here is derived from an EMBL/GenBank/DDBJ whole genome shotgun (WGS) entry which is preliminary data.</text>
</comment>
<comment type="similarity">
    <text evidence="2">Belongs to the flagella basal body rod proteins family.</text>
</comment>